<accession>A0ABR9LUL5</accession>
<dbReference type="Proteomes" id="UP000633509">
    <property type="component" value="Unassembled WGS sequence"/>
</dbReference>
<sequence>MVTRVLTRLLAIAGVTGLALLGAAGARGPGDCHWPPQRW</sequence>
<reference evidence="1 2" key="1">
    <citation type="submission" date="2020-10" db="EMBL/GenBank/DDBJ databases">
        <title>Sequencing the genomes of 1000 actinobacteria strains.</title>
        <authorList>
            <person name="Klenk H.-P."/>
        </authorList>
    </citation>
    <scope>NUCLEOTIDE SEQUENCE [LARGE SCALE GENOMIC DNA]</scope>
    <source>
        <strain evidence="1 2">DSM 43173</strain>
    </source>
</reference>
<gene>
    <name evidence="1" type="ORF">H4W80_002601</name>
</gene>
<comment type="caution">
    <text evidence="1">The sequence shown here is derived from an EMBL/GenBank/DDBJ whole genome shotgun (WGS) entry which is preliminary data.</text>
</comment>
<evidence type="ECO:0000313" key="2">
    <source>
        <dbReference type="Proteomes" id="UP000633509"/>
    </source>
</evidence>
<protein>
    <submittedName>
        <fullName evidence="1">Uncharacterized protein</fullName>
    </submittedName>
</protein>
<proteinExistence type="predicted"/>
<name>A0ABR9LUL5_9ACTN</name>
<organism evidence="1 2">
    <name type="scientific">Nonomuraea angiospora</name>
    <dbReference type="NCBI Taxonomy" id="46172"/>
    <lineage>
        <taxon>Bacteria</taxon>
        <taxon>Bacillati</taxon>
        <taxon>Actinomycetota</taxon>
        <taxon>Actinomycetes</taxon>
        <taxon>Streptosporangiales</taxon>
        <taxon>Streptosporangiaceae</taxon>
        <taxon>Nonomuraea</taxon>
    </lineage>
</organism>
<dbReference type="EMBL" id="JADBEK010000001">
    <property type="protein sequence ID" value="MBE1584343.1"/>
    <property type="molecule type" value="Genomic_DNA"/>
</dbReference>
<keyword evidence="2" id="KW-1185">Reference proteome</keyword>
<evidence type="ECO:0000313" key="1">
    <source>
        <dbReference type="EMBL" id="MBE1584343.1"/>
    </source>
</evidence>